<sequence>MSRRWRPSLGFVIGGGLSGALLVSLLGLVALRYLGPEIGFRKAAVILAIGILVTTATLGWLMVRLLLRPIAQLRDYAASHEAGQIAPRPQHFGTQEITQTAEAVISMTEALRDREATVRSFTDHVVHELKTPISAIRAATELLEDSATLIGEDAGLLQQLDGARAQIEAQLESLRAIARARETRYIGKVSLGDVVASLRDQFTDVAVICAAPQEPLPMAIEGVQLVCSQLLRNAREHGASRVELSCSERAGRVILDVKDNGDGVSPGHAAHVFEPFFTSRRQAGGTGMGLAITRNVLKAHGAKIELLSASRGAHFRISF</sequence>
<reference evidence="14" key="1">
    <citation type="submission" date="2016-10" db="EMBL/GenBank/DDBJ databases">
        <authorList>
            <person name="Varghese N."/>
            <person name="Submissions S."/>
        </authorList>
    </citation>
    <scope>NUCLEOTIDE SEQUENCE [LARGE SCALE GENOMIC DNA]</scope>
    <source>
        <strain evidence="14">DSM 26471</strain>
    </source>
</reference>
<evidence type="ECO:0000256" key="9">
    <source>
        <dbReference type="ARBA" id="ARBA00022840"/>
    </source>
</evidence>
<evidence type="ECO:0000256" key="8">
    <source>
        <dbReference type="ARBA" id="ARBA00022777"/>
    </source>
</evidence>
<protein>
    <recommendedName>
        <fullName evidence="3">histidine kinase</fullName>
        <ecNumber evidence="3">2.7.13.3</ecNumber>
    </recommendedName>
</protein>
<feature type="transmembrane region" description="Helical" evidence="10">
    <location>
        <begin position="43"/>
        <end position="67"/>
    </location>
</feature>
<dbReference type="Pfam" id="PF02518">
    <property type="entry name" value="HATPase_c"/>
    <property type="match status" value="1"/>
</dbReference>
<dbReference type="GO" id="GO:0000155">
    <property type="term" value="F:phosphorelay sensor kinase activity"/>
    <property type="evidence" value="ECO:0007669"/>
    <property type="project" value="InterPro"/>
</dbReference>
<keyword evidence="6" id="KW-0808">Transferase</keyword>
<dbReference type="AlphaFoldDB" id="A0A1I3RDI8"/>
<keyword evidence="4" id="KW-1003">Cell membrane</keyword>
<dbReference type="Gene3D" id="1.10.287.130">
    <property type="match status" value="1"/>
</dbReference>
<dbReference type="Proteomes" id="UP000199630">
    <property type="component" value="Unassembled WGS sequence"/>
</dbReference>
<dbReference type="OrthoDB" id="9815202at2"/>
<dbReference type="InterPro" id="IPR036890">
    <property type="entry name" value="HATPase_C_sf"/>
</dbReference>
<feature type="domain" description="HAMP" evidence="12">
    <location>
        <begin position="64"/>
        <end position="116"/>
    </location>
</feature>
<evidence type="ECO:0000259" key="12">
    <source>
        <dbReference type="PROSITE" id="PS50885"/>
    </source>
</evidence>
<proteinExistence type="predicted"/>
<dbReference type="Gene3D" id="6.10.340.10">
    <property type="match status" value="1"/>
</dbReference>
<dbReference type="PROSITE" id="PS50109">
    <property type="entry name" value="HIS_KIN"/>
    <property type="match status" value="1"/>
</dbReference>
<feature type="domain" description="Histidine kinase" evidence="11">
    <location>
        <begin position="124"/>
        <end position="319"/>
    </location>
</feature>
<evidence type="ECO:0000256" key="5">
    <source>
        <dbReference type="ARBA" id="ARBA00022553"/>
    </source>
</evidence>
<dbReference type="PANTHER" id="PTHR44936:SF10">
    <property type="entry name" value="SENSOR PROTEIN RSTB"/>
    <property type="match status" value="1"/>
</dbReference>
<dbReference type="InterPro" id="IPR003660">
    <property type="entry name" value="HAMP_dom"/>
</dbReference>
<keyword evidence="5" id="KW-0597">Phosphoprotein</keyword>
<evidence type="ECO:0000256" key="4">
    <source>
        <dbReference type="ARBA" id="ARBA00022475"/>
    </source>
</evidence>
<accession>A0A1I3RDI8</accession>
<dbReference type="InterPro" id="IPR003661">
    <property type="entry name" value="HisK_dim/P_dom"/>
</dbReference>
<dbReference type="EC" id="2.7.13.3" evidence="3"/>
<keyword evidence="9" id="KW-0067">ATP-binding</keyword>
<keyword evidence="10" id="KW-0472">Membrane</keyword>
<keyword evidence="8 13" id="KW-0418">Kinase</keyword>
<evidence type="ECO:0000313" key="14">
    <source>
        <dbReference type="Proteomes" id="UP000199630"/>
    </source>
</evidence>
<dbReference type="PRINTS" id="PR00344">
    <property type="entry name" value="BCTRLSENSOR"/>
</dbReference>
<evidence type="ECO:0000256" key="10">
    <source>
        <dbReference type="SAM" id="Phobius"/>
    </source>
</evidence>
<dbReference type="InterPro" id="IPR050980">
    <property type="entry name" value="2C_sensor_his_kinase"/>
</dbReference>
<dbReference type="InterPro" id="IPR005467">
    <property type="entry name" value="His_kinase_dom"/>
</dbReference>
<evidence type="ECO:0000313" key="13">
    <source>
        <dbReference type="EMBL" id="SFJ43266.1"/>
    </source>
</evidence>
<dbReference type="InterPro" id="IPR004358">
    <property type="entry name" value="Sig_transdc_His_kin-like_C"/>
</dbReference>
<dbReference type="Pfam" id="PF00512">
    <property type="entry name" value="HisKA"/>
    <property type="match status" value="1"/>
</dbReference>
<dbReference type="SMART" id="SM00388">
    <property type="entry name" value="HisKA"/>
    <property type="match status" value="1"/>
</dbReference>
<dbReference type="Pfam" id="PF00672">
    <property type="entry name" value="HAMP"/>
    <property type="match status" value="1"/>
</dbReference>
<dbReference type="STRING" id="588602.SAMN04487991_2148"/>
<keyword evidence="10" id="KW-1133">Transmembrane helix</keyword>
<organism evidence="13 14">
    <name type="scientific">Celeribacter neptunius</name>
    <dbReference type="NCBI Taxonomy" id="588602"/>
    <lineage>
        <taxon>Bacteria</taxon>
        <taxon>Pseudomonadati</taxon>
        <taxon>Pseudomonadota</taxon>
        <taxon>Alphaproteobacteria</taxon>
        <taxon>Rhodobacterales</taxon>
        <taxon>Roseobacteraceae</taxon>
        <taxon>Celeribacter</taxon>
    </lineage>
</organism>
<comment type="catalytic activity">
    <reaction evidence="1">
        <text>ATP + protein L-histidine = ADP + protein N-phospho-L-histidine.</text>
        <dbReference type="EC" id="2.7.13.3"/>
    </reaction>
</comment>
<evidence type="ECO:0000256" key="6">
    <source>
        <dbReference type="ARBA" id="ARBA00022679"/>
    </source>
</evidence>
<evidence type="ECO:0000256" key="2">
    <source>
        <dbReference type="ARBA" id="ARBA00004651"/>
    </source>
</evidence>
<dbReference type="SMART" id="SM00387">
    <property type="entry name" value="HATPase_c"/>
    <property type="match status" value="1"/>
</dbReference>
<evidence type="ECO:0000256" key="7">
    <source>
        <dbReference type="ARBA" id="ARBA00022741"/>
    </source>
</evidence>
<dbReference type="PROSITE" id="PS50885">
    <property type="entry name" value="HAMP"/>
    <property type="match status" value="1"/>
</dbReference>
<name>A0A1I3RDI8_9RHOB</name>
<dbReference type="InterPro" id="IPR003594">
    <property type="entry name" value="HATPase_dom"/>
</dbReference>
<keyword evidence="14" id="KW-1185">Reference proteome</keyword>
<dbReference type="EMBL" id="FORH01000003">
    <property type="protein sequence ID" value="SFJ43266.1"/>
    <property type="molecule type" value="Genomic_DNA"/>
</dbReference>
<keyword evidence="7" id="KW-0547">Nucleotide-binding</keyword>
<evidence type="ECO:0000256" key="1">
    <source>
        <dbReference type="ARBA" id="ARBA00000085"/>
    </source>
</evidence>
<comment type="subcellular location">
    <subcellularLocation>
        <location evidence="2">Cell membrane</location>
        <topology evidence="2">Multi-pass membrane protein</topology>
    </subcellularLocation>
</comment>
<dbReference type="GO" id="GO:0005524">
    <property type="term" value="F:ATP binding"/>
    <property type="evidence" value="ECO:0007669"/>
    <property type="project" value="UniProtKB-KW"/>
</dbReference>
<keyword evidence="10" id="KW-0812">Transmembrane</keyword>
<dbReference type="InterPro" id="IPR036097">
    <property type="entry name" value="HisK_dim/P_sf"/>
</dbReference>
<dbReference type="SUPFAM" id="SSF55874">
    <property type="entry name" value="ATPase domain of HSP90 chaperone/DNA topoisomerase II/histidine kinase"/>
    <property type="match status" value="1"/>
</dbReference>
<dbReference type="PANTHER" id="PTHR44936">
    <property type="entry name" value="SENSOR PROTEIN CREC"/>
    <property type="match status" value="1"/>
</dbReference>
<gene>
    <name evidence="13" type="ORF">SAMN04487991_2148</name>
</gene>
<evidence type="ECO:0000259" key="11">
    <source>
        <dbReference type="PROSITE" id="PS50109"/>
    </source>
</evidence>
<dbReference type="Gene3D" id="3.30.565.10">
    <property type="entry name" value="Histidine kinase-like ATPase, C-terminal domain"/>
    <property type="match status" value="1"/>
</dbReference>
<evidence type="ECO:0000256" key="3">
    <source>
        <dbReference type="ARBA" id="ARBA00012438"/>
    </source>
</evidence>
<dbReference type="SUPFAM" id="SSF47384">
    <property type="entry name" value="Homodimeric domain of signal transducing histidine kinase"/>
    <property type="match status" value="1"/>
</dbReference>
<dbReference type="SMART" id="SM00304">
    <property type="entry name" value="HAMP"/>
    <property type="match status" value="1"/>
</dbReference>
<dbReference type="CDD" id="cd00082">
    <property type="entry name" value="HisKA"/>
    <property type="match status" value="1"/>
</dbReference>
<dbReference type="GO" id="GO:0005886">
    <property type="term" value="C:plasma membrane"/>
    <property type="evidence" value="ECO:0007669"/>
    <property type="project" value="UniProtKB-SubCell"/>
</dbReference>
<feature type="transmembrane region" description="Helical" evidence="10">
    <location>
        <begin position="9"/>
        <end position="31"/>
    </location>
</feature>
<dbReference type="RefSeq" id="WP_090060674.1">
    <property type="nucleotide sequence ID" value="NZ_FORH01000003.1"/>
</dbReference>